<evidence type="ECO:0000256" key="1">
    <source>
        <dbReference type="SAM" id="Phobius"/>
    </source>
</evidence>
<dbReference type="OrthoDB" id="9974378at2759"/>
<dbReference type="AlphaFoldDB" id="E3MZ73"/>
<dbReference type="FunCoup" id="E3MZ73">
    <property type="interactions" value="411"/>
</dbReference>
<dbReference type="OMA" id="CIAYKFL"/>
<keyword evidence="1" id="KW-0812">Transmembrane</keyword>
<evidence type="ECO:0000313" key="2">
    <source>
        <dbReference type="EMBL" id="EFP12811.1"/>
    </source>
</evidence>
<dbReference type="Proteomes" id="UP000008281">
    <property type="component" value="Unassembled WGS sequence"/>
</dbReference>
<keyword evidence="3" id="KW-1185">Reference proteome</keyword>
<dbReference type="PANTHER" id="PTHR47411:SF2">
    <property type="entry name" value="B3GNT1, BETA-1,3-N-ACETYLGUCOSAMINYLTRANSFERASE 1, HOMOLOG"/>
    <property type="match status" value="1"/>
</dbReference>
<accession>E3MZ73</accession>
<proteinExistence type="predicted"/>
<dbReference type="STRING" id="31234.E3MZ73"/>
<feature type="transmembrane region" description="Helical" evidence="1">
    <location>
        <begin position="6"/>
        <end position="23"/>
    </location>
</feature>
<dbReference type="HOGENOM" id="CLU_062306_0_0_1"/>
<dbReference type="InParanoid" id="E3MZ73"/>
<protein>
    <submittedName>
        <fullName evidence="2">Uncharacterized protein</fullName>
    </submittedName>
</protein>
<dbReference type="PANTHER" id="PTHR47411">
    <property type="entry name" value="B3GNT1, BETA-1,3-N-ACETYLGUCOSAMINYLTRANSFERASE 1, HOMOLOG"/>
    <property type="match status" value="1"/>
</dbReference>
<sequence length="440" mass="51525">MVRLNRTTIYALVLVFIVLIYLQRLRNKWIQKRQEHDEGHQKPQVARPPIQYTIEQFGEEGDRRNYSIPTEMHDDQYCIAYKFLEASETFREADNLEPVTLATHATSDMIDAVENMPSLWDGPISIGIFVDYHSSNVLEYLAEIYRCDIRFRRKMTVHFAFRKSPFQTSCPVFELPQSNRTCQEFFASYELLRSAIVGPFQLYPSNLMRNIARKGALSDIQFIMDGDMIPSTEFAIKIKPIANQFIDGKSKRVLVVRRFETSTGADIPRDHRKLLKSKKLHKYVCFARGLEIQRFHSRTFEFHHRFFAAGHHIENLDDWFRTSIHTDMVSTNEITYPGYLWEVQTIVHRNDPYNADYFPSRIKVMHSLVYALCRAGYTFHVPSHVFDVHEGIKHTNTIYSKATIAHQEAYAMKTAGDRFIKEMDEQYPDTLQKCGEFSMI</sequence>
<keyword evidence="1" id="KW-1133">Transmembrane helix</keyword>
<dbReference type="eggNOG" id="KOG3765">
    <property type="taxonomic scope" value="Eukaryota"/>
</dbReference>
<gene>
    <name evidence="2" type="ORF">CRE_05104</name>
</gene>
<dbReference type="Pfam" id="PF13896">
    <property type="entry name" value="Glyco_transf_49"/>
    <property type="match status" value="1"/>
</dbReference>
<reference evidence="2" key="1">
    <citation type="submission" date="2007-07" db="EMBL/GenBank/DDBJ databases">
        <title>PCAP assembly of the Caenorhabditis remanei genome.</title>
        <authorList>
            <consortium name="The Caenorhabditis remanei Sequencing Consortium"/>
            <person name="Wilson R.K."/>
        </authorList>
    </citation>
    <scope>NUCLEOTIDE SEQUENCE [LARGE SCALE GENOMIC DNA]</scope>
    <source>
        <strain evidence="2">PB4641</strain>
    </source>
</reference>
<keyword evidence="1" id="KW-0472">Membrane</keyword>
<evidence type="ECO:0000313" key="3">
    <source>
        <dbReference type="Proteomes" id="UP000008281"/>
    </source>
</evidence>
<name>E3MZ73_CAERE</name>
<dbReference type="EMBL" id="DS268499">
    <property type="protein sequence ID" value="EFP12811.1"/>
    <property type="molecule type" value="Genomic_DNA"/>
</dbReference>
<organism evidence="3">
    <name type="scientific">Caenorhabditis remanei</name>
    <name type="common">Caenorhabditis vulgaris</name>
    <dbReference type="NCBI Taxonomy" id="31234"/>
    <lineage>
        <taxon>Eukaryota</taxon>
        <taxon>Metazoa</taxon>
        <taxon>Ecdysozoa</taxon>
        <taxon>Nematoda</taxon>
        <taxon>Chromadorea</taxon>
        <taxon>Rhabditida</taxon>
        <taxon>Rhabditina</taxon>
        <taxon>Rhabditomorpha</taxon>
        <taxon>Rhabditoidea</taxon>
        <taxon>Rhabditidae</taxon>
        <taxon>Peloderinae</taxon>
        <taxon>Caenorhabditis</taxon>
    </lineage>
</organism>